<organism evidence="2">
    <name type="scientific">mine drainage metagenome</name>
    <dbReference type="NCBI Taxonomy" id="410659"/>
    <lineage>
        <taxon>unclassified sequences</taxon>
        <taxon>metagenomes</taxon>
        <taxon>ecological metagenomes</taxon>
    </lineage>
</organism>
<protein>
    <recommendedName>
        <fullName evidence="3">DUF1634 domain-containing protein</fullName>
    </recommendedName>
</protein>
<reference evidence="2" key="1">
    <citation type="submission" date="2016-10" db="EMBL/GenBank/DDBJ databases">
        <title>Sequence of Gallionella enrichment culture.</title>
        <authorList>
            <person name="Poehlein A."/>
            <person name="Muehling M."/>
            <person name="Daniel R."/>
        </authorList>
    </citation>
    <scope>NUCLEOTIDE SEQUENCE</scope>
</reference>
<dbReference type="EMBL" id="MLJW01000043">
    <property type="protein sequence ID" value="OIR06416.1"/>
    <property type="molecule type" value="Genomic_DNA"/>
</dbReference>
<keyword evidence="1" id="KW-0472">Membrane</keyword>
<dbReference type="InterPro" id="IPR012861">
    <property type="entry name" value="DUF1634"/>
</dbReference>
<dbReference type="AlphaFoldDB" id="A0A1J5SQW6"/>
<feature type="transmembrane region" description="Helical" evidence="1">
    <location>
        <begin position="88"/>
        <end position="112"/>
    </location>
</feature>
<accession>A0A1J5SQW6</accession>
<evidence type="ECO:0000313" key="2">
    <source>
        <dbReference type="EMBL" id="OIR06416.1"/>
    </source>
</evidence>
<keyword evidence="1" id="KW-1133">Transmembrane helix</keyword>
<evidence type="ECO:0008006" key="3">
    <source>
        <dbReference type="Google" id="ProtNLM"/>
    </source>
</evidence>
<evidence type="ECO:0000256" key="1">
    <source>
        <dbReference type="SAM" id="Phobius"/>
    </source>
</evidence>
<feature type="transmembrane region" description="Helical" evidence="1">
    <location>
        <begin position="118"/>
        <end position="137"/>
    </location>
</feature>
<comment type="caution">
    <text evidence="2">The sequence shown here is derived from an EMBL/GenBank/DDBJ whole genome shotgun (WGS) entry which is preliminary data.</text>
</comment>
<name>A0A1J5SQW6_9ZZZZ</name>
<dbReference type="Pfam" id="PF07843">
    <property type="entry name" value="DUF1634"/>
    <property type="match status" value="1"/>
</dbReference>
<proteinExistence type="predicted"/>
<keyword evidence="1" id="KW-0812">Transmembrane</keyword>
<gene>
    <name evidence="2" type="ORF">GALL_113260</name>
</gene>
<sequence>MNTTKSDSKHDAGGGPGQPNLHAVVGRVLEVGMWSSVVLIAAGTLRSAFSGRLGTGAAATHALVTASATPLRLGRLAEGIAHGGGNSLAMAGLLLLVATPVVRVAASATVFVLRRDRAYVVICSVVLALMILGFVLGRAG</sequence>